<keyword evidence="2" id="KW-1185">Reference proteome</keyword>
<evidence type="ECO:0000313" key="2">
    <source>
        <dbReference type="Proteomes" id="UP000579523"/>
    </source>
</evidence>
<comment type="caution">
    <text evidence="1">The sequence shown here is derived from an EMBL/GenBank/DDBJ whole genome shotgun (WGS) entry which is preliminary data.</text>
</comment>
<protein>
    <submittedName>
        <fullName evidence="1">Tetratricopeptide (TPR) repeat protein</fullName>
    </submittedName>
</protein>
<dbReference type="Pfam" id="PF13374">
    <property type="entry name" value="TPR_10"/>
    <property type="match status" value="2"/>
</dbReference>
<gene>
    <name evidence="1" type="ORF">FHS37_006419</name>
</gene>
<evidence type="ECO:0000313" key="1">
    <source>
        <dbReference type="EMBL" id="MBB4902327.1"/>
    </source>
</evidence>
<name>A0A7W7PVY3_9ACTN</name>
<dbReference type="Gene3D" id="1.25.40.10">
    <property type="entry name" value="Tetratricopeptide repeat domain"/>
    <property type="match status" value="1"/>
</dbReference>
<dbReference type="AlphaFoldDB" id="A0A7W7PVY3"/>
<dbReference type="Proteomes" id="UP000579523">
    <property type="component" value="Unassembled WGS sequence"/>
</dbReference>
<dbReference type="RefSeq" id="WP_184827581.1">
    <property type="nucleotide sequence ID" value="NZ_BMTK01000019.1"/>
</dbReference>
<reference evidence="1 2" key="1">
    <citation type="submission" date="2020-08" db="EMBL/GenBank/DDBJ databases">
        <title>Genomic Encyclopedia of Type Strains, Phase III (KMG-III): the genomes of soil and plant-associated and newly described type strains.</title>
        <authorList>
            <person name="Whitman W."/>
        </authorList>
    </citation>
    <scope>NUCLEOTIDE SEQUENCE [LARGE SCALE GENOMIC DNA]</scope>
    <source>
        <strain evidence="1 2">CECT 3273</strain>
    </source>
</reference>
<dbReference type="SUPFAM" id="SSF48452">
    <property type="entry name" value="TPR-like"/>
    <property type="match status" value="1"/>
</dbReference>
<proteinExistence type="predicted"/>
<organism evidence="1 2">
    <name type="scientific">Streptomyces griseomycini</name>
    <dbReference type="NCBI Taxonomy" id="66895"/>
    <lineage>
        <taxon>Bacteria</taxon>
        <taxon>Bacillati</taxon>
        <taxon>Actinomycetota</taxon>
        <taxon>Actinomycetes</taxon>
        <taxon>Kitasatosporales</taxon>
        <taxon>Streptomycetaceae</taxon>
        <taxon>Streptomyces</taxon>
    </lineage>
</organism>
<sequence>MKRIRTARDSAREELFARLELQYRAGEYEEVEAAARAFAAAPRPPWRKRPLPQWQARTLATGAAVAHGRGAEVMAELEALIAELKPADAEAHALRLVVRDNRVTVLVGQERYEEAEGEALGILREVTRLAHPAPLGKLELSALGNLAAALCGQARFDEAEEIARGNLPRAEEPALAALHATLVHSLNGQGRYEEALAEARRNTPHQARRDSGRLDLVTAQALRGLGRRGEAEAAARRALTDCGRHLHPSHPRIREARSLLARITEEGPRP</sequence>
<dbReference type="EMBL" id="JACHJI010000015">
    <property type="protein sequence ID" value="MBB4902327.1"/>
    <property type="molecule type" value="Genomic_DNA"/>
</dbReference>
<dbReference type="InterPro" id="IPR011990">
    <property type="entry name" value="TPR-like_helical_dom_sf"/>
</dbReference>
<accession>A0A7W7PVY3</accession>